<evidence type="ECO:0000256" key="2">
    <source>
        <dbReference type="ARBA" id="ARBA00004718"/>
    </source>
</evidence>
<dbReference type="EMBL" id="MCFD01000008">
    <property type="protein sequence ID" value="ORX69045.1"/>
    <property type="molecule type" value="Genomic_DNA"/>
</dbReference>
<dbReference type="GO" id="GO:0061665">
    <property type="term" value="F:SUMO ligase activity"/>
    <property type="evidence" value="ECO:0007669"/>
    <property type="project" value="TreeGrafter"/>
</dbReference>
<dbReference type="GO" id="GO:0000724">
    <property type="term" value="P:double-strand break repair via homologous recombination"/>
    <property type="evidence" value="ECO:0007669"/>
    <property type="project" value="InterPro"/>
</dbReference>
<gene>
    <name evidence="12" type="ORF">DL89DRAFT_224432</name>
</gene>
<dbReference type="STRING" id="61395.A0A1Y1W6P4"/>
<reference evidence="12 13" key="1">
    <citation type="submission" date="2016-07" db="EMBL/GenBank/DDBJ databases">
        <title>Pervasive Adenine N6-methylation of Active Genes in Fungi.</title>
        <authorList>
            <consortium name="DOE Joint Genome Institute"/>
            <person name="Mondo S.J."/>
            <person name="Dannebaum R.O."/>
            <person name="Kuo R.C."/>
            <person name="Labutti K."/>
            <person name="Haridas S."/>
            <person name="Kuo A."/>
            <person name="Salamov A."/>
            <person name="Ahrendt S.R."/>
            <person name="Lipzen A."/>
            <person name="Sullivan W."/>
            <person name="Andreopoulos W.B."/>
            <person name="Clum A."/>
            <person name="Lindquist E."/>
            <person name="Daum C."/>
            <person name="Ramamoorthy G.K."/>
            <person name="Gryganskyi A."/>
            <person name="Culley D."/>
            <person name="Magnuson J.K."/>
            <person name="James T.Y."/>
            <person name="O'Malley M.A."/>
            <person name="Stajich J.E."/>
            <person name="Spatafora J.W."/>
            <person name="Visel A."/>
            <person name="Grigoriev I.V."/>
        </authorList>
    </citation>
    <scope>NUCLEOTIDE SEQUENCE [LARGE SCALE GENOMIC DNA]</scope>
    <source>
        <strain evidence="12 13">ATCC 12442</strain>
    </source>
</reference>
<protein>
    <recommendedName>
        <fullName evidence="11">SP-RING-type domain-containing protein</fullName>
    </recommendedName>
</protein>
<keyword evidence="9" id="KW-0539">Nucleus</keyword>
<keyword evidence="7" id="KW-0833">Ubl conjugation pathway</keyword>
<dbReference type="GO" id="GO:0008270">
    <property type="term" value="F:zinc ion binding"/>
    <property type="evidence" value="ECO:0007669"/>
    <property type="project" value="UniProtKB-KW"/>
</dbReference>
<dbReference type="InterPro" id="IPR013083">
    <property type="entry name" value="Znf_RING/FYVE/PHD"/>
</dbReference>
<evidence type="ECO:0000256" key="5">
    <source>
        <dbReference type="ARBA" id="ARBA00022723"/>
    </source>
</evidence>
<keyword evidence="4" id="KW-0808">Transferase</keyword>
<dbReference type="GO" id="GO:0030915">
    <property type="term" value="C:Smc5-Smc6 complex"/>
    <property type="evidence" value="ECO:0007669"/>
    <property type="project" value="InterPro"/>
</dbReference>
<dbReference type="GO" id="GO:0005634">
    <property type="term" value="C:nucleus"/>
    <property type="evidence" value="ECO:0007669"/>
    <property type="project" value="UniProtKB-SubCell"/>
</dbReference>
<dbReference type="InterPro" id="IPR026846">
    <property type="entry name" value="Nse2(Mms21)"/>
</dbReference>
<evidence type="ECO:0000256" key="10">
    <source>
        <dbReference type="PROSITE-ProRule" id="PRU00452"/>
    </source>
</evidence>
<comment type="subcellular location">
    <subcellularLocation>
        <location evidence="1">Nucleus</location>
    </subcellularLocation>
</comment>
<keyword evidence="6 10" id="KW-0863">Zinc-finger</keyword>
<dbReference type="InterPro" id="IPR004181">
    <property type="entry name" value="Znf_MIZ"/>
</dbReference>
<dbReference type="Gene3D" id="3.30.40.10">
    <property type="entry name" value="Zinc/RING finger domain, C3HC4 (zinc finger)"/>
    <property type="match status" value="1"/>
</dbReference>
<comment type="caution">
    <text evidence="12">The sequence shown here is derived from an EMBL/GenBank/DDBJ whole genome shotgun (WGS) entry which is preliminary data.</text>
</comment>
<dbReference type="PANTHER" id="PTHR21330">
    <property type="entry name" value="E3 SUMO-PROTEIN LIGASE NSE2"/>
    <property type="match status" value="1"/>
</dbReference>
<comment type="pathway">
    <text evidence="2">Protein modification; protein sumoylation.</text>
</comment>
<keyword evidence="5" id="KW-0479">Metal-binding</keyword>
<evidence type="ECO:0000256" key="9">
    <source>
        <dbReference type="ARBA" id="ARBA00023242"/>
    </source>
</evidence>
<accession>A0A1Y1W6P4</accession>
<dbReference type="AlphaFoldDB" id="A0A1Y1W6P4"/>
<evidence type="ECO:0000259" key="11">
    <source>
        <dbReference type="PROSITE" id="PS51044"/>
    </source>
</evidence>
<dbReference type="SUPFAM" id="SSF57850">
    <property type="entry name" value="RING/U-box"/>
    <property type="match status" value="1"/>
</dbReference>
<dbReference type="RefSeq" id="XP_040742777.1">
    <property type="nucleotide sequence ID" value="XM_040884687.1"/>
</dbReference>
<comment type="similarity">
    <text evidence="3">Belongs to the NSE2 family.</text>
</comment>
<proteinExistence type="inferred from homology"/>
<dbReference type="GO" id="GO:0016925">
    <property type="term" value="P:protein sumoylation"/>
    <property type="evidence" value="ECO:0007669"/>
    <property type="project" value="UniProtKB-UniPathway"/>
</dbReference>
<evidence type="ECO:0000256" key="3">
    <source>
        <dbReference type="ARBA" id="ARBA00008212"/>
    </source>
</evidence>
<dbReference type="Proteomes" id="UP000193922">
    <property type="component" value="Unassembled WGS sequence"/>
</dbReference>
<evidence type="ECO:0000256" key="8">
    <source>
        <dbReference type="ARBA" id="ARBA00022833"/>
    </source>
</evidence>
<dbReference type="CDD" id="cd16651">
    <property type="entry name" value="SPL-RING_NSE2"/>
    <property type="match status" value="1"/>
</dbReference>
<sequence length="176" mass="20283">MDIETELLSQAMRHADADDVAQSYERSWKRSVTKYEKQSDAQKFGRNGQYREFREQVWEVNHEGEPMPSLFEGGEDSSDDDDLVVSGARLTYKCPISMAWLNNPVTSRTCKHSYSKDSIMSMLRARHGSCPCPVAGCSHTVNVRDLQPDRLLERKVARHLRQLEIEQSQTEYTLIR</sequence>
<evidence type="ECO:0000256" key="7">
    <source>
        <dbReference type="ARBA" id="ARBA00022786"/>
    </source>
</evidence>
<evidence type="ECO:0000256" key="6">
    <source>
        <dbReference type="ARBA" id="ARBA00022771"/>
    </source>
</evidence>
<evidence type="ECO:0000256" key="4">
    <source>
        <dbReference type="ARBA" id="ARBA00022679"/>
    </source>
</evidence>
<dbReference type="UniPathway" id="UPA00886"/>
<evidence type="ECO:0000313" key="13">
    <source>
        <dbReference type="Proteomes" id="UP000193922"/>
    </source>
</evidence>
<dbReference type="PANTHER" id="PTHR21330:SF1">
    <property type="entry name" value="E3 SUMO-PROTEIN LIGASE NSE2"/>
    <property type="match status" value="1"/>
</dbReference>
<keyword evidence="13" id="KW-1185">Reference proteome</keyword>
<name>A0A1Y1W6P4_9FUNG</name>
<dbReference type="PROSITE" id="PS51044">
    <property type="entry name" value="ZF_SP_RING"/>
    <property type="match status" value="1"/>
</dbReference>
<feature type="domain" description="SP-RING-type" evidence="11">
    <location>
        <begin position="79"/>
        <end position="165"/>
    </location>
</feature>
<dbReference type="OrthoDB" id="26899at2759"/>
<evidence type="ECO:0000256" key="1">
    <source>
        <dbReference type="ARBA" id="ARBA00004123"/>
    </source>
</evidence>
<dbReference type="GeneID" id="63801335"/>
<organism evidence="12 13">
    <name type="scientific">Linderina pennispora</name>
    <dbReference type="NCBI Taxonomy" id="61395"/>
    <lineage>
        <taxon>Eukaryota</taxon>
        <taxon>Fungi</taxon>
        <taxon>Fungi incertae sedis</taxon>
        <taxon>Zoopagomycota</taxon>
        <taxon>Kickxellomycotina</taxon>
        <taxon>Kickxellomycetes</taxon>
        <taxon>Kickxellales</taxon>
        <taxon>Kickxellaceae</taxon>
        <taxon>Linderina</taxon>
    </lineage>
</organism>
<evidence type="ECO:0000313" key="12">
    <source>
        <dbReference type="EMBL" id="ORX69045.1"/>
    </source>
</evidence>
<dbReference type="Pfam" id="PF11789">
    <property type="entry name" value="zf-Nse"/>
    <property type="match status" value="1"/>
</dbReference>
<keyword evidence="8" id="KW-0862">Zinc</keyword>